<reference evidence="2" key="1">
    <citation type="journal article" date="2021" name="PeerJ">
        <title>Extensive microbial diversity within the chicken gut microbiome revealed by metagenomics and culture.</title>
        <authorList>
            <person name="Gilroy R."/>
            <person name="Ravi A."/>
            <person name="Getino M."/>
            <person name="Pursley I."/>
            <person name="Horton D.L."/>
            <person name="Alikhan N.F."/>
            <person name="Baker D."/>
            <person name="Gharbi K."/>
            <person name="Hall N."/>
            <person name="Watson M."/>
            <person name="Adriaenssens E.M."/>
            <person name="Foster-Nyarko E."/>
            <person name="Jarju S."/>
            <person name="Secka A."/>
            <person name="Antonio M."/>
            <person name="Oren A."/>
            <person name="Chaudhuri R.R."/>
            <person name="La Ragione R."/>
            <person name="Hildebrand F."/>
            <person name="Pallen M.J."/>
        </authorList>
    </citation>
    <scope>NUCLEOTIDE SEQUENCE</scope>
    <source>
        <strain evidence="2">CHK149-3286</strain>
    </source>
</reference>
<comment type="caution">
    <text evidence="2">The sequence shown here is derived from an EMBL/GenBank/DDBJ whole genome shotgun (WGS) entry which is preliminary data.</text>
</comment>
<evidence type="ECO:0000256" key="1">
    <source>
        <dbReference type="SAM" id="Phobius"/>
    </source>
</evidence>
<dbReference type="RefSeq" id="WP_278676223.1">
    <property type="nucleotide sequence ID" value="NZ_DYVT01000131.1"/>
</dbReference>
<dbReference type="EMBL" id="DYVT01000131">
    <property type="protein sequence ID" value="HJF69010.1"/>
    <property type="molecule type" value="Genomic_DNA"/>
</dbReference>
<gene>
    <name evidence="2" type="ORF">K8V85_11905</name>
</gene>
<accession>A0A921H3G9</accession>
<proteinExistence type="predicted"/>
<reference evidence="2" key="2">
    <citation type="submission" date="2021-09" db="EMBL/GenBank/DDBJ databases">
        <authorList>
            <person name="Gilroy R."/>
        </authorList>
    </citation>
    <scope>NUCLEOTIDE SEQUENCE</scope>
    <source>
        <strain evidence="2">CHK149-3286</strain>
    </source>
</reference>
<feature type="transmembrane region" description="Helical" evidence="1">
    <location>
        <begin position="122"/>
        <end position="141"/>
    </location>
</feature>
<sequence>MKTIKILSLYIISMIPYLASSLLLFFAFTYSDPTITSQVNSIKDTLSMTDNQLYFFIGLIVLIFNVLIFFFTFFILKLIVSLFDRDRKAKDKDLFFSLLIGYTIANLATLIINDFFNVSFNTLSYIIPIVDLVIFIALYYLFSKLKSITIVLFIIKLIIIVIGFFIK</sequence>
<keyword evidence="1" id="KW-0472">Membrane</keyword>
<feature type="transmembrane region" description="Helical" evidence="1">
    <location>
        <begin position="7"/>
        <end position="30"/>
    </location>
</feature>
<evidence type="ECO:0000313" key="3">
    <source>
        <dbReference type="Proteomes" id="UP000706163"/>
    </source>
</evidence>
<dbReference type="AlphaFoldDB" id="A0A921H3G9"/>
<dbReference type="Proteomes" id="UP000706163">
    <property type="component" value="Unassembled WGS sequence"/>
</dbReference>
<evidence type="ECO:0000313" key="2">
    <source>
        <dbReference type="EMBL" id="HJF69010.1"/>
    </source>
</evidence>
<feature type="transmembrane region" description="Helical" evidence="1">
    <location>
        <begin position="94"/>
        <end position="116"/>
    </location>
</feature>
<feature type="transmembrane region" description="Helical" evidence="1">
    <location>
        <begin position="53"/>
        <end position="82"/>
    </location>
</feature>
<keyword evidence="1" id="KW-0812">Transmembrane</keyword>
<organism evidence="2 3">
    <name type="scientific">Staphylococcus kloosii</name>
    <dbReference type="NCBI Taxonomy" id="29384"/>
    <lineage>
        <taxon>Bacteria</taxon>
        <taxon>Bacillati</taxon>
        <taxon>Bacillota</taxon>
        <taxon>Bacilli</taxon>
        <taxon>Bacillales</taxon>
        <taxon>Staphylococcaceae</taxon>
        <taxon>Staphylococcus</taxon>
    </lineage>
</organism>
<protein>
    <submittedName>
        <fullName evidence="2">Uncharacterized protein</fullName>
    </submittedName>
</protein>
<name>A0A921H3G9_9STAP</name>
<keyword evidence="1" id="KW-1133">Transmembrane helix</keyword>
<feature type="transmembrane region" description="Helical" evidence="1">
    <location>
        <begin position="148"/>
        <end position="166"/>
    </location>
</feature>